<dbReference type="FunFam" id="1.20.1070.10:FF:000030">
    <property type="entry name" value="trace amine-associated receptor 1"/>
    <property type="match status" value="1"/>
</dbReference>
<dbReference type="InterPro" id="IPR050569">
    <property type="entry name" value="TAAR"/>
</dbReference>
<evidence type="ECO:0000256" key="3">
    <source>
        <dbReference type="ARBA" id="ARBA00022692"/>
    </source>
</evidence>
<comment type="subcellular location">
    <subcellularLocation>
        <location evidence="1">Cell membrane</location>
        <topology evidence="1">Multi-pass membrane protein</topology>
    </subcellularLocation>
</comment>
<evidence type="ECO:0000256" key="9">
    <source>
        <dbReference type="ARBA" id="ARBA00023180"/>
    </source>
</evidence>
<feature type="transmembrane region" description="Helical" evidence="11">
    <location>
        <begin position="254"/>
        <end position="274"/>
    </location>
</feature>
<evidence type="ECO:0000259" key="12">
    <source>
        <dbReference type="PROSITE" id="PS50262"/>
    </source>
</evidence>
<keyword evidence="2" id="KW-1003">Cell membrane</keyword>
<organism evidence="13 14">
    <name type="scientific">Solea senegalensis</name>
    <name type="common">Senegalese sole</name>
    <dbReference type="NCBI Taxonomy" id="28829"/>
    <lineage>
        <taxon>Eukaryota</taxon>
        <taxon>Metazoa</taxon>
        <taxon>Chordata</taxon>
        <taxon>Craniata</taxon>
        <taxon>Vertebrata</taxon>
        <taxon>Euteleostomi</taxon>
        <taxon>Actinopterygii</taxon>
        <taxon>Neopterygii</taxon>
        <taxon>Teleostei</taxon>
        <taxon>Neoteleostei</taxon>
        <taxon>Acanthomorphata</taxon>
        <taxon>Carangaria</taxon>
        <taxon>Pleuronectiformes</taxon>
        <taxon>Pleuronectoidei</taxon>
        <taxon>Soleidae</taxon>
        <taxon>Solea</taxon>
    </lineage>
</organism>
<dbReference type="SUPFAM" id="SSF81321">
    <property type="entry name" value="Family A G protein-coupled receptor-like"/>
    <property type="match status" value="2"/>
</dbReference>
<comment type="caution">
    <text evidence="13">The sequence shown here is derived from an EMBL/GenBank/DDBJ whole genome shotgun (WGS) entry which is preliminary data.</text>
</comment>
<feature type="transmembrane region" description="Helical" evidence="11">
    <location>
        <begin position="294"/>
        <end position="314"/>
    </location>
</feature>
<keyword evidence="8 13" id="KW-0675">Receptor</keyword>
<keyword evidence="5" id="KW-0297">G-protein coupled receptor</keyword>
<keyword evidence="6 11" id="KW-0472">Membrane</keyword>
<feature type="transmembrane region" description="Helical" evidence="11">
    <location>
        <begin position="442"/>
        <end position="465"/>
    </location>
</feature>
<dbReference type="GO" id="GO:0001594">
    <property type="term" value="F:trace-amine receptor activity"/>
    <property type="evidence" value="ECO:0007669"/>
    <property type="project" value="TreeGrafter"/>
</dbReference>
<evidence type="ECO:0000313" key="14">
    <source>
        <dbReference type="Proteomes" id="UP000693946"/>
    </source>
</evidence>
<accession>A0AAV6RCB7</accession>
<feature type="transmembrane region" description="Helical" evidence="11">
    <location>
        <begin position="201"/>
        <end position="224"/>
    </location>
</feature>
<evidence type="ECO:0000256" key="2">
    <source>
        <dbReference type="ARBA" id="ARBA00022475"/>
    </source>
</evidence>
<evidence type="ECO:0000256" key="10">
    <source>
        <dbReference type="ARBA" id="ARBA00023224"/>
    </source>
</evidence>
<evidence type="ECO:0000256" key="8">
    <source>
        <dbReference type="ARBA" id="ARBA00023170"/>
    </source>
</evidence>
<proteinExistence type="predicted"/>
<dbReference type="Proteomes" id="UP000693946">
    <property type="component" value="Linkage Group LG2"/>
</dbReference>
<dbReference type="InterPro" id="IPR017452">
    <property type="entry name" value="GPCR_Rhodpsn_7TM"/>
</dbReference>
<feature type="domain" description="G-protein coupled receptors family 1 profile" evidence="12">
    <location>
        <begin position="386"/>
        <end position="646"/>
    </location>
</feature>
<feature type="domain" description="G-protein coupled receptors family 1 profile" evidence="12">
    <location>
        <begin position="67"/>
        <end position="307"/>
    </location>
</feature>
<evidence type="ECO:0000256" key="7">
    <source>
        <dbReference type="ARBA" id="ARBA00023157"/>
    </source>
</evidence>
<feature type="transmembrane region" description="Helical" evidence="11">
    <location>
        <begin position="630"/>
        <end position="653"/>
    </location>
</feature>
<name>A0AAV6RCB7_SOLSE</name>
<evidence type="ECO:0000256" key="6">
    <source>
        <dbReference type="ARBA" id="ARBA00023136"/>
    </source>
</evidence>
<dbReference type="PROSITE" id="PS50262">
    <property type="entry name" value="G_PROTEIN_RECEP_F1_2"/>
    <property type="match status" value="2"/>
</dbReference>
<keyword evidence="3 11" id="KW-0812">Transmembrane</keyword>
<gene>
    <name evidence="13" type="ORF">JOB18_014229</name>
</gene>
<reference evidence="13 14" key="1">
    <citation type="journal article" date="2021" name="Sci. Rep.">
        <title>Chromosome anchoring in Senegalese sole (Solea senegalensis) reveals sex-associated markers and genome rearrangements in flatfish.</title>
        <authorList>
            <person name="Guerrero-Cozar I."/>
            <person name="Gomez-Garrido J."/>
            <person name="Berbel C."/>
            <person name="Martinez-Blanch J.F."/>
            <person name="Alioto T."/>
            <person name="Claros M.G."/>
            <person name="Gagnaire P.A."/>
            <person name="Manchado M."/>
        </authorList>
    </citation>
    <scope>NUCLEOTIDE SEQUENCE [LARGE SCALE GENOMIC DNA]</scope>
    <source>
        <strain evidence="13">Sse05_10M</strain>
    </source>
</reference>
<sequence>MSCNINQPNINQQYDEDLGSEAVRAQQRLLSLSLNMEALEEPELCFPHINTSCRRTRRPYMETTLMQLHTTTNLLLLSLAVADFLVGLLEMPLHLHNQGCWLIGDRMCALHIFLSFLVVSVSVGSMVLIAIDRYIAICDPMFYTTRVTLTRVKLCVCLCWIFSAVHGIWILRDLLKQPDIFRSCYGECTVVVTFAEGLVDLIATFLGPVLIIAILYSRVFVVAVSQARAMRSHVAVVTVERSHTVKVKKSEIKAARTLGIVIIVFLLCSCPYYSFAVAAESNLVGASTSGIEIWLMYINSSLNPIIYVFFYLWFRKTIKYIVSLQILQPGSRLSDRLLSLDMEAPEKTELCFPHINTSCRRTRRPYMETMLMYSVLSCIIVLTVILNLLVIISISHFRRLHTTTNLLLLSLAVSDFVMGLLEMPMPLHLHYQGCWILGDRMCALNIFFSFLLVSVSVGCMVLIAIDRYIAICNPMFYTTRVTLTRVKLCVCLCWIFSGVHSIWMPSFNYCNSLFQSPDMYNSCYGNCVVVVGFAEGLVDLIATFLCPILIIAVLYLRVFVVAVSQARAMRSHVAVVTVERSQTVKAMKSEIKAARTLGIVMIVFLLCSCPYYCFAVAAETNLVGASSSGIELWLIYLNSTFNPVIYVFFYPWFRKTIKHIFTLQILQPGSSQVSV</sequence>
<dbReference type="AlphaFoldDB" id="A0AAV6RCB7"/>
<feature type="transmembrane region" description="Helical" evidence="11">
    <location>
        <begin position="152"/>
        <end position="171"/>
    </location>
</feature>
<dbReference type="Pfam" id="PF00001">
    <property type="entry name" value="7tm_1"/>
    <property type="match status" value="2"/>
</dbReference>
<keyword evidence="14" id="KW-1185">Reference proteome</keyword>
<evidence type="ECO:0000313" key="13">
    <source>
        <dbReference type="EMBL" id="KAG7502125.1"/>
    </source>
</evidence>
<feature type="transmembrane region" description="Helical" evidence="11">
    <location>
        <begin position="597"/>
        <end position="618"/>
    </location>
</feature>
<evidence type="ECO:0000256" key="4">
    <source>
        <dbReference type="ARBA" id="ARBA00022989"/>
    </source>
</evidence>
<evidence type="ECO:0000256" key="5">
    <source>
        <dbReference type="ARBA" id="ARBA00023040"/>
    </source>
</evidence>
<dbReference type="PROSITE" id="PS00237">
    <property type="entry name" value="G_PROTEIN_RECEP_F1_1"/>
    <property type="match status" value="2"/>
</dbReference>
<feature type="transmembrane region" description="Helical" evidence="11">
    <location>
        <begin position="370"/>
        <end position="394"/>
    </location>
</feature>
<dbReference type="GO" id="GO:0005886">
    <property type="term" value="C:plasma membrane"/>
    <property type="evidence" value="ECO:0007669"/>
    <property type="project" value="UniProtKB-SubCell"/>
</dbReference>
<keyword evidence="7" id="KW-1015">Disulfide bond</keyword>
<dbReference type="SMART" id="SM01381">
    <property type="entry name" value="7TM_GPCR_Srsx"/>
    <property type="match status" value="1"/>
</dbReference>
<evidence type="ECO:0000256" key="1">
    <source>
        <dbReference type="ARBA" id="ARBA00004651"/>
    </source>
</evidence>
<keyword evidence="9" id="KW-0325">Glycoprotein</keyword>
<protein>
    <submittedName>
        <fullName evidence="13">Trace amine-associated receptor 13c-like</fullName>
    </submittedName>
</protein>
<dbReference type="EMBL" id="JAGKHQ010000012">
    <property type="protein sequence ID" value="KAG7502125.1"/>
    <property type="molecule type" value="Genomic_DNA"/>
</dbReference>
<evidence type="ECO:0000256" key="11">
    <source>
        <dbReference type="SAM" id="Phobius"/>
    </source>
</evidence>
<keyword evidence="10" id="KW-0807">Transducer</keyword>
<feature type="transmembrane region" description="Helical" evidence="11">
    <location>
        <begin position="540"/>
        <end position="563"/>
    </location>
</feature>
<dbReference type="PANTHER" id="PTHR24249">
    <property type="entry name" value="HISTAMINE RECEPTOR-RELATED G-PROTEIN COUPLED RECEPTOR"/>
    <property type="match status" value="1"/>
</dbReference>
<keyword evidence="4 11" id="KW-1133">Transmembrane helix</keyword>
<feature type="non-terminal residue" evidence="13">
    <location>
        <position position="675"/>
    </location>
</feature>
<feature type="transmembrane region" description="Helical" evidence="11">
    <location>
        <begin position="109"/>
        <end position="131"/>
    </location>
</feature>
<dbReference type="PANTHER" id="PTHR24249:SF381">
    <property type="entry name" value="TRACE AMINE ASSOCIATED RECEPTOR 19P-RELATED"/>
    <property type="match status" value="1"/>
</dbReference>
<dbReference type="CDD" id="cd15055">
    <property type="entry name" value="7tmA_TAARs"/>
    <property type="match status" value="1"/>
</dbReference>
<feature type="transmembrane region" description="Helical" evidence="11">
    <location>
        <begin position="64"/>
        <end position="89"/>
    </location>
</feature>
<dbReference type="InterPro" id="IPR000276">
    <property type="entry name" value="GPCR_Rhodpsn"/>
</dbReference>